<dbReference type="OrthoDB" id="9766552at2"/>
<comment type="caution">
    <text evidence="7">The sequence shown here is derived from an EMBL/GenBank/DDBJ whole genome shotgun (WGS) entry which is preliminary data.</text>
</comment>
<protein>
    <submittedName>
        <fullName evidence="7">D-glycerate 2-kinase</fullName>
    </submittedName>
</protein>
<name>K9H3S3_9PROT</name>
<evidence type="ECO:0000256" key="4">
    <source>
        <dbReference type="ARBA" id="ARBA00022840"/>
    </source>
</evidence>
<sequence>MDDVPAFLRRLFDAAVAAADPAKIVPPALPEPPTGRTIVVGAGKASAAMARAVDRAWPRDAELSGCVVTRYGHGCDAGRIEIVEAAHPVPDEAGWQAAQQILDLVREAGPDDLILCLISGGGSALLSLPAGDIPREDKQELTKALLKSGAAIDEINCVRKHISAVKGGRLAQAAGSARMLALAISDVAGDDPSVIASGPTVPDPSTREEAKAVLERYGIKPPESIATWLDSDESETPKPGDDSFANVETRVIGRPLASLKAAAEVAEREGVAPLILGDIIEGEAQDVAKVMAAMAVSCRDHGLPAGAPCVLLSGGELTVTHDGGGRGGPNAEFVLGMARELAGQAGLWALACDTDGIDGSEDNAGAWCGPDTAARAQRSGAGLGKALDEHDSYGFFKAVDGLVMSGPTLTNVNDFRAVFVESGD</sequence>
<dbReference type="AlphaFoldDB" id="K9H3S3"/>
<dbReference type="InterPro" id="IPR039760">
    <property type="entry name" value="MOFRL_protein"/>
</dbReference>
<dbReference type="GO" id="GO:0008887">
    <property type="term" value="F:glycerate kinase activity"/>
    <property type="evidence" value="ECO:0007669"/>
    <property type="project" value="InterPro"/>
</dbReference>
<dbReference type="SUPFAM" id="SSF82544">
    <property type="entry name" value="GckA/TtuD-like"/>
    <property type="match status" value="1"/>
</dbReference>
<dbReference type="Pfam" id="PF13660">
    <property type="entry name" value="DUF4147"/>
    <property type="match status" value="1"/>
</dbReference>
<dbReference type="Gene3D" id="3.40.50.10180">
    <property type="entry name" value="Glycerate kinase, MOFRL-like N-terminal domain"/>
    <property type="match status" value="1"/>
</dbReference>
<keyword evidence="4" id="KW-0067">ATP-binding</keyword>
<dbReference type="InterPro" id="IPR038614">
    <property type="entry name" value="GK_N_sf"/>
</dbReference>
<dbReference type="Pfam" id="PF05161">
    <property type="entry name" value="MOFRL"/>
    <property type="match status" value="1"/>
</dbReference>
<dbReference type="Gene3D" id="3.40.1480.10">
    <property type="entry name" value="MOFRL domain"/>
    <property type="match status" value="1"/>
</dbReference>
<evidence type="ECO:0000259" key="5">
    <source>
        <dbReference type="Pfam" id="PF05161"/>
    </source>
</evidence>
<feature type="domain" description="MOFRL" evidence="5">
    <location>
        <begin position="309"/>
        <end position="414"/>
    </location>
</feature>
<evidence type="ECO:0000313" key="7">
    <source>
        <dbReference type="EMBL" id="EKV32925.1"/>
    </source>
</evidence>
<keyword evidence="8" id="KW-1185">Reference proteome</keyword>
<dbReference type="PATRIC" id="fig|1238182.3.peg.8"/>
<reference evidence="7 8" key="1">
    <citation type="journal article" date="2013" name="Genome Announc.">
        <title>Draft Genome Sequence of an Alphaproteobacterium, Caenispirillum salinarum AK4(T), Isolated from a Solar Saltern.</title>
        <authorList>
            <person name="Khatri I."/>
            <person name="Singh A."/>
            <person name="Korpole S."/>
            <person name="Pinnaka A.K."/>
            <person name="Subramanian S."/>
        </authorList>
    </citation>
    <scope>NUCLEOTIDE SEQUENCE [LARGE SCALE GENOMIC DNA]</scope>
    <source>
        <strain evidence="7 8">AK4</strain>
    </source>
</reference>
<feature type="domain" description="MOFRL-associated" evidence="6">
    <location>
        <begin position="8"/>
        <end position="229"/>
    </location>
</feature>
<accession>K9H3S3</accession>
<dbReference type="FunFam" id="3.40.50.10180:FF:000001">
    <property type="entry name" value="Glycerate kinase"/>
    <property type="match status" value="1"/>
</dbReference>
<dbReference type="GO" id="GO:0005737">
    <property type="term" value="C:cytoplasm"/>
    <property type="evidence" value="ECO:0007669"/>
    <property type="project" value="TreeGrafter"/>
</dbReference>
<evidence type="ECO:0000259" key="6">
    <source>
        <dbReference type="Pfam" id="PF13660"/>
    </source>
</evidence>
<evidence type="ECO:0000256" key="3">
    <source>
        <dbReference type="ARBA" id="ARBA00022777"/>
    </source>
</evidence>
<dbReference type="GO" id="GO:0005524">
    <property type="term" value="F:ATP binding"/>
    <property type="evidence" value="ECO:0007669"/>
    <property type="project" value="UniProtKB-KW"/>
</dbReference>
<gene>
    <name evidence="7" type="ORF">C882_0008</name>
</gene>
<dbReference type="EMBL" id="ANHY01000001">
    <property type="protein sequence ID" value="EKV32925.1"/>
    <property type="molecule type" value="Genomic_DNA"/>
</dbReference>
<dbReference type="STRING" id="1238182.C882_0008"/>
<keyword evidence="1" id="KW-0808">Transferase</keyword>
<keyword evidence="3 7" id="KW-0418">Kinase</keyword>
<proteinExistence type="predicted"/>
<dbReference type="Proteomes" id="UP000009881">
    <property type="component" value="Unassembled WGS sequence"/>
</dbReference>
<dbReference type="InterPro" id="IPR007835">
    <property type="entry name" value="MOFRL"/>
</dbReference>
<dbReference type="eggNOG" id="COG2379">
    <property type="taxonomic scope" value="Bacteria"/>
</dbReference>
<dbReference type="InterPro" id="IPR025286">
    <property type="entry name" value="MOFRL_assoc_dom"/>
</dbReference>
<dbReference type="PANTHER" id="PTHR12227">
    <property type="entry name" value="GLYCERATE KINASE"/>
    <property type="match status" value="1"/>
</dbReference>
<evidence type="ECO:0000256" key="2">
    <source>
        <dbReference type="ARBA" id="ARBA00022741"/>
    </source>
</evidence>
<evidence type="ECO:0000256" key="1">
    <source>
        <dbReference type="ARBA" id="ARBA00022679"/>
    </source>
</evidence>
<evidence type="ECO:0000313" key="8">
    <source>
        <dbReference type="Proteomes" id="UP000009881"/>
    </source>
</evidence>
<organism evidence="7 8">
    <name type="scientific">Caenispirillum salinarum AK4</name>
    <dbReference type="NCBI Taxonomy" id="1238182"/>
    <lineage>
        <taxon>Bacteria</taxon>
        <taxon>Pseudomonadati</taxon>
        <taxon>Pseudomonadota</taxon>
        <taxon>Alphaproteobacteria</taxon>
        <taxon>Rhodospirillales</taxon>
        <taxon>Novispirillaceae</taxon>
        <taxon>Caenispirillum</taxon>
    </lineage>
</organism>
<dbReference type="RefSeq" id="WP_009538460.1">
    <property type="nucleotide sequence ID" value="NZ_ANHY01000001.1"/>
</dbReference>
<keyword evidence="2" id="KW-0547">Nucleotide-binding</keyword>
<dbReference type="InterPro" id="IPR037035">
    <property type="entry name" value="GK-like_C_sf"/>
</dbReference>
<dbReference type="PANTHER" id="PTHR12227:SF0">
    <property type="entry name" value="GLYCERATE KINASE"/>
    <property type="match status" value="1"/>
</dbReference>